<dbReference type="GO" id="GO:0005886">
    <property type="term" value="C:plasma membrane"/>
    <property type="evidence" value="ECO:0007669"/>
    <property type="project" value="TreeGrafter"/>
</dbReference>
<dbReference type="Pfam" id="PF01699">
    <property type="entry name" value="Na_Ca_ex"/>
    <property type="match status" value="2"/>
</dbReference>
<accession>A0A7T9DJI1</accession>
<dbReference type="GO" id="GO:0008273">
    <property type="term" value="F:calcium, potassium:sodium antiporter activity"/>
    <property type="evidence" value="ECO:0007669"/>
    <property type="project" value="TreeGrafter"/>
</dbReference>
<feature type="domain" description="Sodium/calcium exchanger membrane region" evidence="6">
    <location>
        <begin position="4"/>
        <end position="142"/>
    </location>
</feature>
<protein>
    <submittedName>
        <fullName evidence="7">Sodium:calcium antiporter</fullName>
    </submittedName>
</protein>
<feature type="transmembrane region" description="Helical" evidence="5">
    <location>
        <begin position="227"/>
        <end position="248"/>
    </location>
</feature>
<dbReference type="InterPro" id="IPR004837">
    <property type="entry name" value="NaCa_Exmemb"/>
</dbReference>
<feature type="transmembrane region" description="Helical" evidence="5">
    <location>
        <begin position="100"/>
        <end position="119"/>
    </location>
</feature>
<dbReference type="AlphaFoldDB" id="A0A7T9DJI1"/>
<feature type="transmembrane region" description="Helical" evidence="5">
    <location>
        <begin position="164"/>
        <end position="182"/>
    </location>
</feature>
<name>A0A7T9DJI1_9ARCH</name>
<feature type="domain" description="Sodium/calcium exchanger membrane region" evidence="6">
    <location>
        <begin position="165"/>
        <end position="304"/>
    </location>
</feature>
<dbReference type="InterPro" id="IPR044880">
    <property type="entry name" value="NCX_ion-bd_dom_sf"/>
</dbReference>
<feature type="transmembrane region" description="Helical" evidence="5">
    <location>
        <begin position="125"/>
        <end position="143"/>
    </location>
</feature>
<evidence type="ECO:0000256" key="4">
    <source>
        <dbReference type="ARBA" id="ARBA00023136"/>
    </source>
</evidence>
<keyword evidence="3 5" id="KW-1133">Transmembrane helix</keyword>
<keyword evidence="4 5" id="KW-0472">Membrane</keyword>
<dbReference type="PANTHER" id="PTHR10846:SF8">
    <property type="entry name" value="INNER MEMBRANE PROTEIN YRBG"/>
    <property type="match status" value="1"/>
</dbReference>
<dbReference type="EMBL" id="CP064981">
    <property type="protein sequence ID" value="QQR92470.1"/>
    <property type="molecule type" value="Genomic_DNA"/>
</dbReference>
<feature type="transmembrane region" description="Helical" evidence="5">
    <location>
        <begin position="290"/>
        <end position="307"/>
    </location>
</feature>
<evidence type="ECO:0000259" key="6">
    <source>
        <dbReference type="Pfam" id="PF01699"/>
    </source>
</evidence>
<gene>
    <name evidence="7" type="ORF">IPJ89_04960</name>
</gene>
<evidence type="ECO:0000256" key="3">
    <source>
        <dbReference type="ARBA" id="ARBA00022989"/>
    </source>
</evidence>
<comment type="subcellular location">
    <subcellularLocation>
        <location evidence="1">Membrane</location>
        <topology evidence="1">Multi-pass membrane protein</topology>
    </subcellularLocation>
</comment>
<dbReference type="Gene3D" id="1.20.1420.30">
    <property type="entry name" value="NCX, central ion-binding region"/>
    <property type="match status" value="1"/>
</dbReference>
<dbReference type="GO" id="GO:0005262">
    <property type="term" value="F:calcium channel activity"/>
    <property type="evidence" value="ECO:0007669"/>
    <property type="project" value="TreeGrafter"/>
</dbReference>
<keyword evidence="2 5" id="KW-0812">Transmembrane</keyword>
<dbReference type="Proteomes" id="UP000596004">
    <property type="component" value="Chromosome"/>
</dbReference>
<evidence type="ECO:0000313" key="7">
    <source>
        <dbReference type="EMBL" id="QQR92470.1"/>
    </source>
</evidence>
<evidence type="ECO:0000256" key="5">
    <source>
        <dbReference type="SAM" id="Phobius"/>
    </source>
</evidence>
<dbReference type="InterPro" id="IPR004481">
    <property type="entry name" value="K/Na/Ca-exchanger"/>
</dbReference>
<feature type="transmembrane region" description="Helical" evidence="5">
    <location>
        <begin position="260"/>
        <end position="278"/>
    </location>
</feature>
<dbReference type="PANTHER" id="PTHR10846">
    <property type="entry name" value="SODIUM/POTASSIUM/CALCIUM EXCHANGER"/>
    <property type="match status" value="1"/>
</dbReference>
<organism evidence="7">
    <name type="scientific">Candidatus Iainarchaeum sp</name>
    <dbReference type="NCBI Taxonomy" id="3101447"/>
    <lineage>
        <taxon>Archaea</taxon>
        <taxon>Candidatus Iainarchaeota</taxon>
        <taxon>Candidatus Iainarchaeia</taxon>
        <taxon>Candidatus Iainarchaeales</taxon>
        <taxon>Candidatus Iainarchaeaceae</taxon>
        <taxon>Candidatus Iainarchaeum</taxon>
    </lineage>
</organism>
<feature type="transmembrane region" description="Helical" evidence="5">
    <location>
        <begin position="188"/>
        <end position="206"/>
    </location>
</feature>
<evidence type="ECO:0000256" key="1">
    <source>
        <dbReference type="ARBA" id="ARBA00004141"/>
    </source>
</evidence>
<evidence type="ECO:0000256" key="2">
    <source>
        <dbReference type="ARBA" id="ARBA00022692"/>
    </source>
</evidence>
<reference evidence="7" key="1">
    <citation type="submission" date="2020-11" db="EMBL/GenBank/DDBJ databases">
        <title>Connecting structure to function with the recovery of over 1000 high-quality activated sludge metagenome-assembled genomes encoding full-length rRNA genes using long-read sequencing.</title>
        <authorList>
            <person name="Singleton C.M."/>
            <person name="Petriglieri F."/>
            <person name="Kristensen J.M."/>
            <person name="Kirkegaard R.H."/>
            <person name="Michaelsen T.Y."/>
            <person name="Andersen M.H."/>
            <person name="Karst S.M."/>
            <person name="Dueholm M.S."/>
            <person name="Nielsen P.H."/>
            <person name="Albertsen M."/>
        </authorList>
    </citation>
    <scope>NUCLEOTIDE SEQUENCE</scope>
    <source>
        <strain evidence="7">Fred_18-Q3-R57-64_BAT3C.431</strain>
    </source>
</reference>
<sequence>MVPLLIFLVALVIMVWGSQRTIDGSIRISQHFGISRMAVGFVLIALFVSLPDLMVGTLSAIQGKAELGVGDALGSTIANICLVIGTAAFIRNIKIHRSHVIESAEMLFLISLIPLALLINNVSAFTEGVVLLVLFLFYLFFIAKEKMKAKPAKRIPQSNIGRSMLEFIIGTTAVVIGSFFVVDSASQIAQAFGVSDGVIGLTLVALGTTLPELMIDFTAIRRGEISLAIGEILGSAVANLTLVLGSTFVLAKEAIHFSEFVLPVGFIVIANSFLVYNFIKHGHIHKSQGIFFLILYGVFLTMSFTVVK</sequence>
<dbReference type="GO" id="GO:0006874">
    <property type="term" value="P:intracellular calcium ion homeostasis"/>
    <property type="evidence" value="ECO:0007669"/>
    <property type="project" value="TreeGrafter"/>
</dbReference>
<feature type="transmembrane region" description="Helical" evidence="5">
    <location>
        <begin position="33"/>
        <end position="55"/>
    </location>
</feature>
<proteinExistence type="predicted"/>